<evidence type="ECO:0000313" key="2">
    <source>
        <dbReference type="Proteomes" id="UP000509597"/>
    </source>
</evidence>
<accession>A0A7H9BJH4</accession>
<dbReference type="AlphaFoldDB" id="A0A7H9BJH4"/>
<gene>
    <name evidence="1" type="ORF">HQ393_11600</name>
</gene>
<dbReference type="InterPro" id="IPR011990">
    <property type="entry name" value="TPR-like_helical_dom_sf"/>
</dbReference>
<dbReference type="InterPro" id="IPR019734">
    <property type="entry name" value="TPR_rpt"/>
</dbReference>
<keyword evidence="2" id="KW-1185">Reference proteome</keyword>
<sequence>MSAPASPPRQHTLDLIDAHIFTDPVLARGFCMSLLQETREAFDIQHFIAASLRLSLIEDQLGDFAQAIEVLSEAMAYAQEFKLFQEMPAILEQLGCCHYSLAHYPPALSYWQQCVLLCGKQASLAKTRGLAMVGLGRICDVCGQNQLAVTMHEAGHTILLATEDAFLITMAKINWAVNLFKLQQYAAARVLLNQALAMSHANQLPHHVAECHFRLAQIAMQEGALEVAESEIEEGLLTVSTTPYHWVEVNLLAEWGELVFHQGDAERAMEIVRRGLLIAQEDGLRHLEMRLVRQAERYCHVLGIKELAAEYGRQVSFLQLHLHAEMPSDATLDLTRLPELVA</sequence>
<dbReference type="RefSeq" id="WP_179355328.1">
    <property type="nucleotide sequence ID" value="NZ_CP058627.1"/>
</dbReference>
<protein>
    <recommendedName>
        <fullName evidence="3">Tetratricopeptide repeat protein</fullName>
    </recommendedName>
</protein>
<dbReference type="SMART" id="SM00028">
    <property type="entry name" value="TPR"/>
    <property type="match status" value="4"/>
</dbReference>
<organism evidence="1 2">
    <name type="scientific">Chitinibacter bivalviorum</name>
    <dbReference type="NCBI Taxonomy" id="2739434"/>
    <lineage>
        <taxon>Bacteria</taxon>
        <taxon>Pseudomonadati</taxon>
        <taxon>Pseudomonadota</taxon>
        <taxon>Betaproteobacteria</taxon>
        <taxon>Neisseriales</taxon>
        <taxon>Chitinibacteraceae</taxon>
        <taxon>Chitinibacter</taxon>
    </lineage>
</organism>
<dbReference type="SUPFAM" id="SSF48452">
    <property type="entry name" value="TPR-like"/>
    <property type="match status" value="1"/>
</dbReference>
<dbReference type="KEGG" id="chiz:HQ393_11600"/>
<proteinExistence type="predicted"/>
<name>A0A7H9BJH4_9NEIS</name>
<evidence type="ECO:0000313" key="1">
    <source>
        <dbReference type="EMBL" id="QLG88825.1"/>
    </source>
</evidence>
<reference evidence="1 2" key="1">
    <citation type="submission" date="2020-07" db="EMBL/GenBank/DDBJ databases">
        <title>Complete genome sequence of Chitinibacter sp. 2T18.</title>
        <authorList>
            <person name="Bae J.-W."/>
            <person name="Choi J.-W."/>
        </authorList>
    </citation>
    <scope>NUCLEOTIDE SEQUENCE [LARGE SCALE GENOMIC DNA]</scope>
    <source>
        <strain evidence="1 2">2T18</strain>
    </source>
</reference>
<dbReference type="EMBL" id="CP058627">
    <property type="protein sequence ID" value="QLG88825.1"/>
    <property type="molecule type" value="Genomic_DNA"/>
</dbReference>
<evidence type="ECO:0008006" key="3">
    <source>
        <dbReference type="Google" id="ProtNLM"/>
    </source>
</evidence>
<dbReference type="Gene3D" id="1.25.40.10">
    <property type="entry name" value="Tetratricopeptide repeat domain"/>
    <property type="match status" value="2"/>
</dbReference>
<dbReference type="Proteomes" id="UP000509597">
    <property type="component" value="Chromosome"/>
</dbReference>